<evidence type="ECO:0000256" key="3">
    <source>
        <dbReference type="ARBA" id="ARBA00022737"/>
    </source>
</evidence>
<dbReference type="GO" id="GO:0000978">
    <property type="term" value="F:RNA polymerase II cis-regulatory region sequence-specific DNA binding"/>
    <property type="evidence" value="ECO:0007669"/>
    <property type="project" value="TreeGrafter"/>
</dbReference>
<evidence type="ECO:0000259" key="12">
    <source>
        <dbReference type="PROSITE" id="PS50157"/>
    </source>
</evidence>
<dbReference type="Proteomes" id="UP000650582">
    <property type="component" value="Unassembled WGS sequence"/>
</dbReference>
<evidence type="ECO:0000256" key="11">
    <source>
        <dbReference type="SAM" id="MobiDB-lite"/>
    </source>
</evidence>
<comment type="subcellular location">
    <subcellularLocation>
        <location evidence="1">Nucleus</location>
    </subcellularLocation>
</comment>
<dbReference type="SUPFAM" id="SSF57667">
    <property type="entry name" value="beta-beta-alpha zinc fingers"/>
    <property type="match status" value="1"/>
</dbReference>
<dbReference type="SMART" id="SM00355">
    <property type="entry name" value="ZnF_C2H2"/>
    <property type="match status" value="2"/>
</dbReference>
<dbReference type="Proteomes" id="UP000602905">
    <property type="component" value="Unassembled WGS sequence"/>
</dbReference>
<keyword evidence="9" id="KW-0539">Nucleus</keyword>
<dbReference type="InterPro" id="IPR036236">
    <property type="entry name" value="Znf_C2H2_sf"/>
</dbReference>
<keyword evidence="6" id="KW-0805">Transcription regulation</keyword>
<dbReference type="Proteomes" id="UP000663840">
    <property type="component" value="Unassembled WGS sequence"/>
</dbReference>
<gene>
    <name evidence="13" type="ORF">RDB_LOCUS13487</name>
    <name evidence="16" type="ORF">RhiXN_01025</name>
    <name evidence="15" type="ORF">RHS03_03604</name>
    <name evidence="14" type="ORF">RHS04_04003</name>
</gene>
<dbReference type="PANTHER" id="PTHR24388">
    <property type="entry name" value="ZINC FINGER PROTEIN"/>
    <property type="match status" value="1"/>
</dbReference>
<feature type="domain" description="C2H2-type" evidence="12">
    <location>
        <begin position="114"/>
        <end position="143"/>
    </location>
</feature>
<dbReference type="PROSITE" id="PS50157">
    <property type="entry name" value="ZINC_FINGER_C2H2_2"/>
    <property type="match status" value="2"/>
</dbReference>
<evidence type="ECO:0000256" key="7">
    <source>
        <dbReference type="ARBA" id="ARBA00023125"/>
    </source>
</evidence>
<keyword evidence="8" id="KW-0804">Transcription</keyword>
<dbReference type="AlphaFoldDB" id="A0A8H2WE62"/>
<evidence type="ECO:0000256" key="5">
    <source>
        <dbReference type="ARBA" id="ARBA00022833"/>
    </source>
</evidence>
<evidence type="ECO:0000256" key="8">
    <source>
        <dbReference type="ARBA" id="ARBA00023163"/>
    </source>
</evidence>
<reference evidence="14" key="2">
    <citation type="submission" date="2020-09" db="EMBL/GenBank/DDBJ databases">
        <title>Comparative genome analyses of four rice-infecting Rhizoctonia solani isolates reveal extensive enrichment of homogalacturonan modification genes.</title>
        <authorList>
            <person name="Lee D.-Y."/>
            <person name="Jeon J."/>
            <person name="Kim K.-T."/>
            <person name="Cheong K."/>
            <person name="Song H."/>
            <person name="Choi G."/>
            <person name="Ko J."/>
            <person name="Opiyo S.O."/>
            <person name="Zuo S."/>
            <person name="Madhav S."/>
            <person name="Lee Y.-H."/>
            <person name="Wang G.-L."/>
        </authorList>
    </citation>
    <scope>NUCLEOTIDE SEQUENCE</scope>
    <source>
        <strain evidence="15">AG1-IA WGL</strain>
        <strain evidence="14">AG1-IA YN-7</strain>
    </source>
</reference>
<evidence type="ECO:0000256" key="9">
    <source>
        <dbReference type="ARBA" id="ARBA00023242"/>
    </source>
</evidence>
<dbReference type="Gene3D" id="3.30.160.60">
    <property type="entry name" value="Classic Zinc Finger"/>
    <property type="match status" value="2"/>
</dbReference>
<dbReference type="Proteomes" id="UP000650533">
    <property type="component" value="Chromosome 4"/>
</dbReference>
<keyword evidence="3" id="KW-0677">Repeat</keyword>
<dbReference type="EMBL" id="JACYCC010000037">
    <property type="protein sequence ID" value="KAF8680236.1"/>
    <property type="molecule type" value="Genomic_DNA"/>
</dbReference>
<evidence type="ECO:0000313" key="16">
    <source>
        <dbReference type="EMBL" id="QRW19619.1"/>
    </source>
</evidence>
<dbReference type="GO" id="GO:0000981">
    <property type="term" value="F:DNA-binding transcription factor activity, RNA polymerase II-specific"/>
    <property type="evidence" value="ECO:0007669"/>
    <property type="project" value="TreeGrafter"/>
</dbReference>
<evidence type="ECO:0000313" key="14">
    <source>
        <dbReference type="EMBL" id="KAF8680236.1"/>
    </source>
</evidence>
<reference evidence="13" key="3">
    <citation type="submission" date="2021-01" db="EMBL/GenBank/DDBJ databases">
        <authorList>
            <person name="Kaushik A."/>
        </authorList>
    </citation>
    <scope>NUCLEOTIDE SEQUENCE</scope>
    <source>
        <strain evidence="13">AG1-1A</strain>
    </source>
</reference>
<keyword evidence="2" id="KW-0479">Metal-binding</keyword>
<keyword evidence="4 10" id="KW-0863">Zinc-finger</keyword>
<protein>
    <submittedName>
        <fullName evidence="16">C2H2 zinc finger</fullName>
    </submittedName>
    <submittedName>
        <fullName evidence="14">Zinc finger, C2H2 type</fullName>
    </submittedName>
</protein>
<dbReference type="EMBL" id="CP059661">
    <property type="protein sequence ID" value="QRW19619.1"/>
    <property type="molecule type" value="Genomic_DNA"/>
</dbReference>
<proteinExistence type="predicted"/>
<keyword evidence="5" id="KW-0862">Zinc</keyword>
<evidence type="ECO:0000313" key="15">
    <source>
        <dbReference type="EMBL" id="KAF8707684.1"/>
    </source>
</evidence>
<dbReference type="FunFam" id="3.30.160.60:FF:001228">
    <property type="entry name" value="Zinc finger protein 236"/>
    <property type="match status" value="1"/>
</dbReference>
<dbReference type="PANTHER" id="PTHR24388:SF54">
    <property type="entry name" value="PROTEIN ESCARGOT"/>
    <property type="match status" value="1"/>
</dbReference>
<dbReference type="EMBL" id="CAJMWR010000258">
    <property type="protein sequence ID" value="CAE6361251.1"/>
    <property type="molecule type" value="Genomic_DNA"/>
</dbReference>
<organism evidence="13 17">
    <name type="scientific">Rhizoctonia solani</name>
    <dbReference type="NCBI Taxonomy" id="456999"/>
    <lineage>
        <taxon>Eukaryota</taxon>
        <taxon>Fungi</taxon>
        <taxon>Dikarya</taxon>
        <taxon>Basidiomycota</taxon>
        <taxon>Agaricomycotina</taxon>
        <taxon>Agaricomycetes</taxon>
        <taxon>Cantharellales</taxon>
        <taxon>Ceratobasidiaceae</taxon>
        <taxon>Rhizoctonia</taxon>
    </lineage>
</organism>
<evidence type="ECO:0000256" key="10">
    <source>
        <dbReference type="PROSITE-ProRule" id="PRU00042"/>
    </source>
</evidence>
<dbReference type="GO" id="GO:0008270">
    <property type="term" value="F:zinc ion binding"/>
    <property type="evidence" value="ECO:0007669"/>
    <property type="project" value="UniProtKB-KW"/>
</dbReference>
<reference evidence="16" key="1">
    <citation type="submission" date="2020-05" db="EMBL/GenBank/DDBJ databases">
        <title>Evolutionary and genomic comparisons of hybrid uninucleate and nonhybrid Rhizoctonia fungi.</title>
        <authorList>
            <person name="Li C."/>
            <person name="Chen X."/>
        </authorList>
    </citation>
    <scope>NUCLEOTIDE SEQUENCE</scope>
    <source>
        <strain evidence="16">AG-1 IA</strain>
    </source>
</reference>
<evidence type="ECO:0000256" key="2">
    <source>
        <dbReference type="ARBA" id="ARBA00022723"/>
    </source>
</evidence>
<evidence type="ECO:0000256" key="4">
    <source>
        <dbReference type="ARBA" id="ARBA00022771"/>
    </source>
</evidence>
<dbReference type="OrthoDB" id="6077919at2759"/>
<dbReference type="Pfam" id="PF00096">
    <property type="entry name" value="zf-C2H2"/>
    <property type="match status" value="2"/>
</dbReference>
<dbReference type="GO" id="GO:0005634">
    <property type="term" value="C:nucleus"/>
    <property type="evidence" value="ECO:0007669"/>
    <property type="project" value="UniProtKB-SubCell"/>
</dbReference>
<evidence type="ECO:0000313" key="17">
    <source>
        <dbReference type="Proteomes" id="UP000663840"/>
    </source>
</evidence>
<feature type="compositionally biased region" description="Low complexity" evidence="11">
    <location>
        <begin position="157"/>
        <end position="168"/>
    </location>
</feature>
<accession>A0A8H2WE62</accession>
<dbReference type="EMBL" id="JACYCD010000049">
    <property type="protein sequence ID" value="KAF8707684.1"/>
    <property type="molecule type" value="Genomic_DNA"/>
</dbReference>
<feature type="domain" description="C2H2-type" evidence="12">
    <location>
        <begin position="86"/>
        <end position="113"/>
    </location>
</feature>
<feature type="region of interest" description="Disordered" evidence="11">
    <location>
        <begin position="144"/>
        <end position="202"/>
    </location>
</feature>
<evidence type="ECO:0000256" key="1">
    <source>
        <dbReference type="ARBA" id="ARBA00004123"/>
    </source>
</evidence>
<dbReference type="InterPro" id="IPR013087">
    <property type="entry name" value="Znf_C2H2_type"/>
</dbReference>
<dbReference type="InterPro" id="IPR050527">
    <property type="entry name" value="Snail/Krueppel_Znf"/>
</dbReference>
<dbReference type="FunFam" id="3.30.160.60:FF:000538">
    <property type="entry name" value="zinc finger protein 853"/>
    <property type="match status" value="1"/>
</dbReference>
<dbReference type="PROSITE" id="PS00028">
    <property type="entry name" value="ZINC_FINGER_C2H2_1"/>
    <property type="match status" value="1"/>
</dbReference>
<keyword evidence="7" id="KW-0238">DNA-binding</keyword>
<evidence type="ECO:0000256" key="6">
    <source>
        <dbReference type="ARBA" id="ARBA00023015"/>
    </source>
</evidence>
<name>A0A8H2WE62_9AGAM</name>
<evidence type="ECO:0000313" key="13">
    <source>
        <dbReference type="EMBL" id="CAE6361251.1"/>
    </source>
</evidence>
<feature type="compositionally biased region" description="Basic residues" evidence="11">
    <location>
        <begin position="174"/>
        <end position="188"/>
    </location>
</feature>
<sequence length="277" mass="30992">MSSATPLDLLCFAALQPHDELVYRQSAPHVLPPVTNDMPASRTLPSLVALASMNYATPNEQPLPPLLGSPMQVRPSGGRAERYKKYECTGCDKRFERPSQLRTHMLSHTGEKPHACEDCGRRFSVYSNMRRHEKTCIIARERKMAAHRDSDTESDDTLSASASSASASPVTPKVRSRAPAAKRQRTNVHRGSGAQPQWVPMSLRSFSPPDNNALSPVSVPSPPIRPWGAREERDSYEETSEYPYHPSNWRHRLPGPALMAADELMRNATMPRRWLMV</sequence>